<keyword evidence="7" id="KW-0040">ANK repeat</keyword>
<evidence type="ECO:0000313" key="13">
    <source>
        <dbReference type="EMBL" id="KAJ0402007.1"/>
    </source>
</evidence>
<evidence type="ECO:0000256" key="4">
    <source>
        <dbReference type="ARBA" id="ARBA00022741"/>
    </source>
</evidence>
<dbReference type="PROSITE" id="PS50003">
    <property type="entry name" value="PH_DOMAIN"/>
    <property type="match status" value="1"/>
</dbReference>
<feature type="compositionally biased region" description="Gly residues" evidence="9">
    <location>
        <begin position="93"/>
        <end position="102"/>
    </location>
</feature>
<keyword evidence="4 8" id="KW-0547">Nucleotide-binding</keyword>
<feature type="region of interest" description="Disordered" evidence="9">
    <location>
        <begin position="889"/>
        <end position="908"/>
    </location>
</feature>
<keyword evidence="2" id="KW-0723">Serine/threonine-protein kinase</keyword>
<dbReference type="InterPro" id="IPR011009">
    <property type="entry name" value="Kinase-like_dom_sf"/>
</dbReference>
<feature type="region of interest" description="Disordered" evidence="9">
    <location>
        <begin position="222"/>
        <end position="247"/>
    </location>
</feature>
<evidence type="ECO:0000259" key="11">
    <source>
        <dbReference type="PROSITE" id="PS50011"/>
    </source>
</evidence>
<dbReference type="CDD" id="cd05123">
    <property type="entry name" value="STKc_AGC"/>
    <property type="match status" value="1"/>
</dbReference>
<proteinExistence type="inferred from homology"/>
<dbReference type="GO" id="GO:0004674">
    <property type="term" value="F:protein serine/threonine kinase activity"/>
    <property type="evidence" value="ECO:0007669"/>
    <property type="project" value="UniProtKB-KW"/>
</dbReference>
<dbReference type="EMBL" id="JAKCXM010000113">
    <property type="protein sequence ID" value="KAJ0402007.1"/>
    <property type="molecule type" value="Genomic_DNA"/>
</dbReference>
<feature type="domain" description="Protein kinase" evidence="11">
    <location>
        <begin position="530"/>
        <end position="790"/>
    </location>
</feature>
<keyword evidence="3" id="KW-0808">Transferase</keyword>
<evidence type="ECO:0000313" key="14">
    <source>
        <dbReference type="Proteomes" id="UP001209570"/>
    </source>
</evidence>
<dbReference type="Pfam" id="PF00069">
    <property type="entry name" value="Pkinase"/>
    <property type="match status" value="1"/>
</dbReference>
<keyword evidence="14" id="KW-1185">Reference proteome</keyword>
<feature type="domain" description="PH" evidence="10">
    <location>
        <begin position="105"/>
        <end position="213"/>
    </location>
</feature>
<accession>A0AAD5LKS4</accession>
<dbReference type="SMART" id="SM00133">
    <property type="entry name" value="S_TK_X"/>
    <property type="match status" value="1"/>
</dbReference>
<dbReference type="PROSITE" id="PS00107">
    <property type="entry name" value="PROTEIN_KINASE_ATP"/>
    <property type="match status" value="1"/>
</dbReference>
<dbReference type="InterPro" id="IPR036770">
    <property type="entry name" value="Ankyrin_rpt-contain_sf"/>
</dbReference>
<sequence>MSSRGMGSGEQSGRQSISMRFSKSARRRGNSQDTTATYGNNGMNYYSQSPQATTPSFGRATMGNASMGFSSSSKSSSGRGADPESAFSSSNGPSGGGGGGTGGFVASKTGFLTKRSISSMDAFANWKERFFVLAEGHLSYYKQGGGFFNTGKEDIVHLKGELELTPDTVVRKSNIDDKINCFEIVTPTKRMFAQAGSARDTEDWIKSIRAHVQALKRVQQGGRGSFNEMSGPGSFMPPPSSGMEDYSRPSILEDHELVRGADKSSDPKDMVIKQLLEENRQLREQLTIKDQIIHELEMNGGRSADLPNPGGGKVRSSAPQMILDLRDVKKKQIQLFDAAEVGNWHLIATLLRDNVVDVNGVGINQTTALHLAARMNHPNCVKELLARGADHTARTGDSYTPLHLACQAGNAKCVEELLNAGADPNVTDHQGNGAVHMVAEIGNIAIAKMLVASGARIDVANASGSLPVHLSPIGHPIRVLLGSGATLASINPQQPPRPRNEARDTNDTQVAHLAFKNKYQRDLALSPRDFEFVKVLGRGAFAKVYLVRGKGSNRDQWYALKAYNKQAIVQKNQAQYIHTEKAALQACSDHPYIVTLYFAFQSQDRLFLVMEYCGGGDLLSALTRRKAFTESEAAFYIGEIALALSHLHSKGIVFRDLKPENVVMDLDGHCLLTDFGISKEGIKDHASANTFCGSPMYLAPEMLSRSGHGFALDWYSVGALLFELLTGLPPFYTNDKKQLFHNILRGHLVIPDYLSQNARDLIQRLLHRDPKQRLGSGPRGDKEIFEHPFFSGVDWERMKRRELPPPFRPKTKVDPSGIPDTSNFPQAFTEQEISDIERGFENFDSDAQQISRPMPSNKDDKRLFQDFDFTPELQLDQEAKQFEKLALSQNSFRNQPAPPLLERDEYSL</sequence>
<dbReference type="PANTHER" id="PTHR24351">
    <property type="entry name" value="RIBOSOMAL PROTEIN S6 KINASE"/>
    <property type="match status" value="1"/>
</dbReference>
<feature type="repeat" description="ANK" evidence="7">
    <location>
        <begin position="364"/>
        <end position="396"/>
    </location>
</feature>
<feature type="compositionally biased region" description="Gly residues" evidence="9">
    <location>
        <begin position="1"/>
        <end position="10"/>
    </location>
</feature>
<dbReference type="Proteomes" id="UP001209570">
    <property type="component" value="Unassembled WGS sequence"/>
</dbReference>
<dbReference type="Gene3D" id="2.30.29.30">
    <property type="entry name" value="Pleckstrin-homology domain (PH domain)/Phosphotyrosine-binding domain (PTB)"/>
    <property type="match status" value="1"/>
</dbReference>
<dbReference type="Pfam" id="PF12796">
    <property type="entry name" value="Ank_2"/>
    <property type="match status" value="1"/>
</dbReference>
<feature type="repeat" description="ANK" evidence="7">
    <location>
        <begin position="430"/>
        <end position="462"/>
    </location>
</feature>
<dbReference type="InterPro" id="IPR001849">
    <property type="entry name" value="PH_domain"/>
</dbReference>
<dbReference type="InterPro" id="IPR002110">
    <property type="entry name" value="Ankyrin_rpt"/>
</dbReference>
<dbReference type="PROSITE" id="PS50088">
    <property type="entry name" value="ANK_REPEAT"/>
    <property type="match status" value="3"/>
</dbReference>
<feature type="repeat" description="ANK" evidence="7">
    <location>
        <begin position="397"/>
        <end position="429"/>
    </location>
</feature>
<dbReference type="InterPro" id="IPR000719">
    <property type="entry name" value="Prot_kinase_dom"/>
</dbReference>
<dbReference type="Gene3D" id="1.10.510.10">
    <property type="entry name" value="Transferase(Phosphotransferase) domain 1"/>
    <property type="match status" value="1"/>
</dbReference>
<dbReference type="AlphaFoldDB" id="A0AAD5LKS4"/>
<evidence type="ECO:0000259" key="10">
    <source>
        <dbReference type="PROSITE" id="PS50003"/>
    </source>
</evidence>
<evidence type="ECO:0000256" key="7">
    <source>
        <dbReference type="PROSITE-ProRule" id="PRU00023"/>
    </source>
</evidence>
<feature type="compositionally biased region" description="Polar residues" evidence="9">
    <location>
        <begin position="31"/>
        <end position="56"/>
    </location>
</feature>
<evidence type="ECO:0000259" key="12">
    <source>
        <dbReference type="PROSITE" id="PS51285"/>
    </source>
</evidence>
<dbReference type="InterPro" id="IPR000961">
    <property type="entry name" value="AGC-kinase_C"/>
</dbReference>
<evidence type="ECO:0000256" key="3">
    <source>
        <dbReference type="ARBA" id="ARBA00022679"/>
    </source>
</evidence>
<comment type="similarity">
    <text evidence="1">Belongs to the protein kinase superfamily. AGC Ser/Thr protein kinase family. RAC subfamily.</text>
</comment>
<feature type="domain" description="AGC-kinase C-terminal" evidence="12">
    <location>
        <begin position="791"/>
        <end position="879"/>
    </location>
</feature>
<dbReference type="InterPro" id="IPR011993">
    <property type="entry name" value="PH-like_dom_sf"/>
</dbReference>
<dbReference type="Gene3D" id="1.25.40.20">
    <property type="entry name" value="Ankyrin repeat-containing domain"/>
    <property type="match status" value="1"/>
</dbReference>
<feature type="binding site" evidence="8">
    <location>
        <position position="561"/>
    </location>
    <ligand>
        <name>ATP</name>
        <dbReference type="ChEBI" id="CHEBI:30616"/>
    </ligand>
</feature>
<keyword evidence="5" id="KW-0418">Kinase</keyword>
<dbReference type="Gene3D" id="3.30.200.20">
    <property type="entry name" value="Phosphorylase Kinase, domain 1"/>
    <property type="match status" value="1"/>
</dbReference>
<dbReference type="PROSITE" id="PS50297">
    <property type="entry name" value="ANK_REP_REGION"/>
    <property type="match status" value="3"/>
</dbReference>
<dbReference type="SUPFAM" id="SSF50729">
    <property type="entry name" value="PH domain-like"/>
    <property type="match status" value="1"/>
</dbReference>
<reference evidence="13" key="1">
    <citation type="submission" date="2021-12" db="EMBL/GenBank/DDBJ databases">
        <title>Prjna785345.</title>
        <authorList>
            <person name="Rujirawat T."/>
            <person name="Krajaejun T."/>
        </authorList>
    </citation>
    <scope>NUCLEOTIDE SEQUENCE</scope>
    <source>
        <strain evidence="13">Pi057C3</strain>
    </source>
</reference>
<feature type="region of interest" description="Disordered" evidence="9">
    <location>
        <begin position="803"/>
        <end position="824"/>
    </location>
</feature>
<gene>
    <name evidence="13" type="ORF">P43SY_006522</name>
</gene>
<keyword evidence="6 8" id="KW-0067">ATP-binding</keyword>
<dbReference type="InterPro" id="IPR017441">
    <property type="entry name" value="Protein_kinase_ATP_BS"/>
</dbReference>
<dbReference type="FunFam" id="1.10.510.10:FF:000008">
    <property type="entry name" value="Non-specific serine/threonine protein kinase"/>
    <property type="match status" value="1"/>
</dbReference>
<dbReference type="PROSITE" id="PS51285">
    <property type="entry name" value="AGC_KINASE_CTER"/>
    <property type="match status" value="1"/>
</dbReference>
<dbReference type="InterPro" id="IPR045270">
    <property type="entry name" value="STKc_AGC"/>
</dbReference>
<dbReference type="SMART" id="SM00220">
    <property type="entry name" value="S_TKc"/>
    <property type="match status" value="1"/>
</dbReference>
<feature type="region of interest" description="Disordered" evidence="9">
    <location>
        <begin position="1"/>
        <end position="102"/>
    </location>
</feature>
<comment type="caution">
    <text evidence="13">The sequence shown here is derived from an EMBL/GenBank/DDBJ whole genome shotgun (WGS) entry which is preliminary data.</text>
</comment>
<evidence type="ECO:0000256" key="5">
    <source>
        <dbReference type="ARBA" id="ARBA00022777"/>
    </source>
</evidence>
<evidence type="ECO:0000256" key="9">
    <source>
        <dbReference type="SAM" id="MobiDB-lite"/>
    </source>
</evidence>
<dbReference type="SUPFAM" id="SSF48403">
    <property type="entry name" value="Ankyrin repeat"/>
    <property type="match status" value="1"/>
</dbReference>
<dbReference type="SMART" id="SM00248">
    <property type="entry name" value="ANK"/>
    <property type="match status" value="4"/>
</dbReference>
<feature type="compositionally biased region" description="Polar residues" evidence="9">
    <location>
        <begin position="11"/>
        <end position="21"/>
    </location>
</feature>
<dbReference type="GO" id="GO:0005524">
    <property type="term" value="F:ATP binding"/>
    <property type="evidence" value="ECO:0007669"/>
    <property type="project" value="UniProtKB-UniRule"/>
</dbReference>
<name>A0AAD5LKS4_PYTIN</name>
<evidence type="ECO:0000256" key="6">
    <source>
        <dbReference type="ARBA" id="ARBA00022840"/>
    </source>
</evidence>
<organism evidence="13 14">
    <name type="scientific">Pythium insidiosum</name>
    <name type="common">Pythiosis disease agent</name>
    <dbReference type="NCBI Taxonomy" id="114742"/>
    <lineage>
        <taxon>Eukaryota</taxon>
        <taxon>Sar</taxon>
        <taxon>Stramenopiles</taxon>
        <taxon>Oomycota</taxon>
        <taxon>Peronosporomycetes</taxon>
        <taxon>Pythiales</taxon>
        <taxon>Pythiaceae</taxon>
        <taxon>Pythium</taxon>
    </lineage>
</organism>
<protein>
    <recommendedName>
        <fullName evidence="15">AGC/RSK/RSK-UNCLASSIFIED protein kinase</fullName>
    </recommendedName>
</protein>
<evidence type="ECO:0000256" key="8">
    <source>
        <dbReference type="PROSITE-ProRule" id="PRU10141"/>
    </source>
</evidence>
<dbReference type="SMART" id="SM00233">
    <property type="entry name" value="PH"/>
    <property type="match status" value="1"/>
</dbReference>
<evidence type="ECO:0008006" key="15">
    <source>
        <dbReference type="Google" id="ProtNLM"/>
    </source>
</evidence>
<dbReference type="SUPFAM" id="SSF56112">
    <property type="entry name" value="Protein kinase-like (PK-like)"/>
    <property type="match status" value="1"/>
</dbReference>
<dbReference type="Pfam" id="PF00169">
    <property type="entry name" value="PH"/>
    <property type="match status" value="1"/>
</dbReference>
<dbReference type="PROSITE" id="PS50011">
    <property type="entry name" value="PROTEIN_KINASE_DOM"/>
    <property type="match status" value="1"/>
</dbReference>
<dbReference type="FunFam" id="3.30.200.20:FF:000042">
    <property type="entry name" value="Aurora kinase A"/>
    <property type="match status" value="1"/>
</dbReference>
<evidence type="ECO:0000256" key="1">
    <source>
        <dbReference type="ARBA" id="ARBA00006935"/>
    </source>
</evidence>
<evidence type="ECO:0000256" key="2">
    <source>
        <dbReference type="ARBA" id="ARBA00022527"/>
    </source>
</evidence>